<evidence type="ECO:0000313" key="1">
    <source>
        <dbReference type="EMBL" id="GAF91652.1"/>
    </source>
</evidence>
<dbReference type="EMBL" id="BARS01014257">
    <property type="protein sequence ID" value="GAF91652.1"/>
    <property type="molecule type" value="Genomic_DNA"/>
</dbReference>
<reference evidence="1" key="1">
    <citation type="journal article" date="2014" name="Front. Microbiol.">
        <title>High frequency of phylogenetically diverse reductive dehalogenase-homologous genes in deep subseafloor sedimentary metagenomes.</title>
        <authorList>
            <person name="Kawai M."/>
            <person name="Futagami T."/>
            <person name="Toyoda A."/>
            <person name="Takaki Y."/>
            <person name="Nishi S."/>
            <person name="Hori S."/>
            <person name="Arai W."/>
            <person name="Tsubouchi T."/>
            <person name="Morono Y."/>
            <person name="Uchiyama I."/>
            <person name="Ito T."/>
            <person name="Fujiyama A."/>
            <person name="Inagaki F."/>
            <person name="Takami H."/>
        </authorList>
    </citation>
    <scope>NUCLEOTIDE SEQUENCE</scope>
    <source>
        <strain evidence="1">Expedition CK06-06</strain>
    </source>
</reference>
<feature type="non-terminal residue" evidence="1">
    <location>
        <position position="1"/>
    </location>
</feature>
<name>X0TU04_9ZZZZ</name>
<accession>X0TU04</accession>
<sequence length="82" mass="9232">GLNSPLGIKYGRNAGVVSKRSDNVAQFNWSYKSEQEDVILVAALFQKVHKKVTLVKTATEQVMTLGEYNKAKVEWDEEEFAV</sequence>
<organism evidence="1">
    <name type="scientific">marine sediment metagenome</name>
    <dbReference type="NCBI Taxonomy" id="412755"/>
    <lineage>
        <taxon>unclassified sequences</taxon>
        <taxon>metagenomes</taxon>
        <taxon>ecological metagenomes</taxon>
    </lineage>
</organism>
<comment type="caution">
    <text evidence="1">The sequence shown here is derived from an EMBL/GenBank/DDBJ whole genome shotgun (WGS) entry which is preliminary data.</text>
</comment>
<proteinExistence type="predicted"/>
<gene>
    <name evidence="1" type="ORF">S01H1_24178</name>
</gene>
<dbReference type="AlphaFoldDB" id="X0TU04"/>
<protein>
    <submittedName>
        <fullName evidence="1">Uncharacterized protein</fullName>
    </submittedName>
</protein>
<feature type="non-terminal residue" evidence="1">
    <location>
        <position position="82"/>
    </location>
</feature>